<dbReference type="Proteomes" id="UP000324831">
    <property type="component" value="Unassembled WGS sequence"/>
</dbReference>
<comment type="caution">
    <text evidence="1">The sequence shown here is derived from an EMBL/GenBank/DDBJ whole genome shotgun (WGS) entry which is preliminary data.</text>
</comment>
<name>A0A478FR78_9MOLU</name>
<protein>
    <submittedName>
        <fullName evidence="1">Uncharacterized protein</fullName>
    </submittedName>
</protein>
<dbReference type="EMBL" id="BIMN01000002">
    <property type="protein sequence ID" value="GCE63504.1"/>
    <property type="molecule type" value="Genomic_DNA"/>
</dbReference>
<accession>A0A478FR78</accession>
<reference evidence="1 2" key="1">
    <citation type="submission" date="2019-01" db="EMBL/GenBank/DDBJ databases">
        <title>Draft genome sequences of Candidatus Mycoplasma haemohominis SWG34-3 identified from a patient with pyrexia, anemia and liver dysfunction.</title>
        <authorList>
            <person name="Sekizuka T."/>
            <person name="Hattori N."/>
            <person name="Katano H."/>
            <person name="Takuma T."/>
            <person name="Ito T."/>
            <person name="Arai N."/>
            <person name="Yanai R."/>
            <person name="Ishii S."/>
            <person name="Miura Y."/>
            <person name="Tokunaga T."/>
            <person name="Watanabe H."/>
            <person name="Nomura N."/>
            <person name="Eguchi J."/>
            <person name="Arai T."/>
            <person name="Hasegawa H."/>
            <person name="Nakamaki T."/>
            <person name="Wakita T."/>
            <person name="Niki Y."/>
            <person name="Kuroda M."/>
        </authorList>
    </citation>
    <scope>NUCLEOTIDE SEQUENCE [LARGE SCALE GENOMIC DNA]</scope>
    <source>
        <strain evidence="1">SWG34-3</strain>
    </source>
</reference>
<evidence type="ECO:0000313" key="2">
    <source>
        <dbReference type="Proteomes" id="UP000324831"/>
    </source>
</evidence>
<organism evidence="1 2">
    <name type="scientific">Candidatus Mycoplasma haematohominis</name>
    <dbReference type="NCBI Taxonomy" id="1494318"/>
    <lineage>
        <taxon>Bacteria</taxon>
        <taxon>Bacillati</taxon>
        <taxon>Mycoplasmatota</taxon>
        <taxon>Mollicutes</taxon>
        <taxon>Mycoplasmataceae</taxon>
        <taxon>Mycoplasma</taxon>
    </lineage>
</organism>
<proteinExistence type="predicted"/>
<dbReference type="AlphaFoldDB" id="A0A478FR78"/>
<sequence>MDPIKAAAGAGAVALVIGGTAYGIYNSIDPMPECDVLSSISGFGTTGDYQSSESKYGYYYGRYLVDPDKITGSKNKDWWEWSFRLWKSSNKSELGSKFKDVKSSYKSDSDNNEKDKALNQICKAAYKEAKTSVTAAGSNSQFKESDVWLFCSISLTRTKPLFLKDSGTQNIQEDKNLIEDTATNGNEKLGKKHKDGLVSTRVSSNDWFWDLREKEYPISAINETVDNSTQDIFKLRKNNGKTVKQTCQDAYSKTSNDTNEVPEQELKKYCFLEKTSN</sequence>
<evidence type="ECO:0000313" key="1">
    <source>
        <dbReference type="EMBL" id="GCE63504.1"/>
    </source>
</evidence>
<gene>
    <name evidence="1" type="ORF">MHSWG343_05010</name>
</gene>